<feature type="region of interest" description="Disordered" evidence="1">
    <location>
        <begin position="1"/>
        <end position="121"/>
    </location>
</feature>
<gene>
    <name evidence="2" type="ORF">SPARVUS_LOCUS10887400</name>
</gene>
<accession>A0ABN9EXB5</accession>
<protein>
    <submittedName>
        <fullName evidence="2">Uncharacterized protein</fullName>
    </submittedName>
</protein>
<reference evidence="2" key="1">
    <citation type="submission" date="2023-05" db="EMBL/GenBank/DDBJ databases">
        <authorList>
            <person name="Stuckert A."/>
        </authorList>
    </citation>
    <scope>NUCLEOTIDE SEQUENCE</scope>
</reference>
<sequence>MRKSSSKKEKGKAATLQASEAEMRAQKKAESSKSSTLGRLFRPKSKKDEVEAGGGKITAAADDGKGAKETSTRPRLFWRKSSTEQESLPAKADSRSKSSPVTEGKSQQGKKADEGKNSKPKIMMFFRQLTLDITDGVGRWGSQRRPWSQPWWNLPLHLHCRRPRKTQKRRRPRQKSWPSRKAERAQRLQLHRRSKWQRQRQCRMAPNLPKRAR</sequence>
<keyword evidence="3" id="KW-1185">Reference proteome</keyword>
<comment type="caution">
    <text evidence="2">The sequence shown here is derived from an EMBL/GenBank/DDBJ whole genome shotgun (WGS) entry which is preliminary data.</text>
</comment>
<feature type="compositionally biased region" description="Basic residues" evidence="1">
    <location>
        <begin position="162"/>
        <end position="174"/>
    </location>
</feature>
<evidence type="ECO:0000313" key="3">
    <source>
        <dbReference type="Proteomes" id="UP001162483"/>
    </source>
</evidence>
<evidence type="ECO:0000313" key="2">
    <source>
        <dbReference type="EMBL" id="CAI9589392.1"/>
    </source>
</evidence>
<feature type="compositionally biased region" description="Basic and acidic residues" evidence="1">
    <location>
        <begin position="62"/>
        <end position="72"/>
    </location>
</feature>
<organism evidence="2 3">
    <name type="scientific">Staurois parvus</name>
    <dbReference type="NCBI Taxonomy" id="386267"/>
    <lineage>
        <taxon>Eukaryota</taxon>
        <taxon>Metazoa</taxon>
        <taxon>Chordata</taxon>
        <taxon>Craniata</taxon>
        <taxon>Vertebrata</taxon>
        <taxon>Euteleostomi</taxon>
        <taxon>Amphibia</taxon>
        <taxon>Batrachia</taxon>
        <taxon>Anura</taxon>
        <taxon>Neobatrachia</taxon>
        <taxon>Ranoidea</taxon>
        <taxon>Ranidae</taxon>
        <taxon>Staurois</taxon>
    </lineage>
</organism>
<feature type="compositionally biased region" description="Basic residues" evidence="1">
    <location>
        <begin position="189"/>
        <end position="201"/>
    </location>
</feature>
<evidence type="ECO:0000256" key="1">
    <source>
        <dbReference type="SAM" id="MobiDB-lite"/>
    </source>
</evidence>
<feature type="region of interest" description="Disordered" evidence="1">
    <location>
        <begin position="162"/>
        <end position="213"/>
    </location>
</feature>
<feature type="compositionally biased region" description="Basic and acidic residues" evidence="1">
    <location>
        <begin position="21"/>
        <end position="31"/>
    </location>
</feature>
<dbReference type="EMBL" id="CATNWA010016056">
    <property type="protein sequence ID" value="CAI9589392.1"/>
    <property type="molecule type" value="Genomic_DNA"/>
</dbReference>
<name>A0ABN9EXB5_9NEOB</name>
<feature type="compositionally biased region" description="Basic and acidic residues" evidence="1">
    <location>
        <begin position="1"/>
        <end position="12"/>
    </location>
</feature>
<dbReference type="Proteomes" id="UP001162483">
    <property type="component" value="Unassembled WGS sequence"/>
</dbReference>
<proteinExistence type="predicted"/>
<feature type="compositionally biased region" description="Polar residues" evidence="1">
    <location>
        <begin position="97"/>
        <end position="109"/>
    </location>
</feature>